<evidence type="ECO:0000313" key="2">
    <source>
        <dbReference type="Proteomes" id="UP001372834"/>
    </source>
</evidence>
<reference evidence="1 2" key="1">
    <citation type="submission" date="2023-10" db="EMBL/GenBank/DDBJ databases">
        <title>Genomes of two closely related lineages of the louse Polyplax serrata with different host specificities.</title>
        <authorList>
            <person name="Martinu J."/>
            <person name="Tarabai H."/>
            <person name="Stefka J."/>
            <person name="Hypsa V."/>
        </authorList>
    </citation>
    <scope>NUCLEOTIDE SEQUENCE [LARGE SCALE GENOMIC DNA]</scope>
    <source>
        <strain evidence="1">HR10_N</strain>
    </source>
</reference>
<dbReference type="AlphaFoldDB" id="A0AAN8S319"/>
<dbReference type="EMBL" id="JAWJWE010000037">
    <property type="protein sequence ID" value="KAK6625420.1"/>
    <property type="molecule type" value="Genomic_DNA"/>
</dbReference>
<dbReference type="Proteomes" id="UP001372834">
    <property type="component" value="Unassembled WGS sequence"/>
</dbReference>
<comment type="caution">
    <text evidence="1">The sequence shown here is derived from an EMBL/GenBank/DDBJ whole genome shotgun (WGS) entry which is preliminary data.</text>
</comment>
<name>A0AAN8S319_POLSC</name>
<accession>A0AAN8S319</accession>
<protein>
    <submittedName>
        <fullName evidence="1">Uncharacterized protein</fullName>
    </submittedName>
</protein>
<gene>
    <name evidence="1" type="ORF">RUM43_005718</name>
</gene>
<organism evidence="1 2">
    <name type="scientific">Polyplax serrata</name>
    <name type="common">Common mouse louse</name>
    <dbReference type="NCBI Taxonomy" id="468196"/>
    <lineage>
        <taxon>Eukaryota</taxon>
        <taxon>Metazoa</taxon>
        <taxon>Ecdysozoa</taxon>
        <taxon>Arthropoda</taxon>
        <taxon>Hexapoda</taxon>
        <taxon>Insecta</taxon>
        <taxon>Pterygota</taxon>
        <taxon>Neoptera</taxon>
        <taxon>Paraneoptera</taxon>
        <taxon>Psocodea</taxon>
        <taxon>Troctomorpha</taxon>
        <taxon>Phthiraptera</taxon>
        <taxon>Anoplura</taxon>
        <taxon>Polyplacidae</taxon>
        <taxon>Polyplax</taxon>
    </lineage>
</organism>
<proteinExistence type="predicted"/>
<evidence type="ECO:0000313" key="1">
    <source>
        <dbReference type="EMBL" id="KAK6625420.1"/>
    </source>
</evidence>
<sequence>MVLASSYELSVRYTQYKSEVHIQAVVNPQTPAQVRKPTTTTTTTGIIGQQQQANGYSWGYLVLPLSRAIVFPTPKKKETNSIQFINIRARVPSEIVANYSNKQSE</sequence>